<dbReference type="GO" id="GO:0003677">
    <property type="term" value="F:DNA binding"/>
    <property type="evidence" value="ECO:0007669"/>
    <property type="project" value="InterPro"/>
</dbReference>
<accession>A0A4R0MW25</accession>
<proteinExistence type="inferred from homology"/>
<dbReference type="InterPro" id="IPR014327">
    <property type="entry name" value="RNA_pol_sigma70_bacteroid"/>
</dbReference>
<dbReference type="Pfam" id="PF04542">
    <property type="entry name" value="Sigma70_r2"/>
    <property type="match status" value="1"/>
</dbReference>
<reference evidence="8 9" key="1">
    <citation type="submission" date="2019-02" db="EMBL/GenBank/DDBJ databases">
        <title>Pedobacter sp. RP-3-8 sp. nov., isolated from Arctic soil.</title>
        <authorList>
            <person name="Dahal R.H."/>
        </authorList>
    </citation>
    <scope>NUCLEOTIDE SEQUENCE [LARGE SCALE GENOMIC DNA]</scope>
    <source>
        <strain evidence="8 9">RP-3-8</strain>
    </source>
</reference>
<dbReference type="Proteomes" id="UP000291117">
    <property type="component" value="Unassembled WGS sequence"/>
</dbReference>
<evidence type="ECO:0000259" key="7">
    <source>
        <dbReference type="Pfam" id="PF08281"/>
    </source>
</evidence>
<dbReference type="Gene3D" id="1.10.1740.10">
    <property type="match status" value="1"/>
</dbReference>
<keyword evidence="9" id="KW-1185">Reference proteome</keyword>
<dbReference type="InterPro" id="IPR014284">
    <property type="entry name" value="RNA_pol_sigma-70_dom"/>
</dbReference>
<dbReference type="NCBIfam" id="TIGR02985">
    <property type="entry name" value="Sig70_bacteroi1"/>
    <property type="match status" value="1"/>
</dbReference>
<keyword evidence="3" id="KW-0731">Sigma factor</keyword>
<evidence type="ECO:0000313" key="8">
    <source>
        <dbReference type="EMBL" id="TCC91063.1"/>
    </source>
</evidence>
<dbReference type="InterPro" id="IPR013325">
    <property type="entry name" value="RNA_pol_sigma_r2"/>
</dbReference>
<dbReference type="PANTHER" id="PTHR43133:SF46">
    <property type="entry name" value="RNA POLYMERASE SIGMA-70 FACTOR ECF SUBFAMILY"/>
    <property type="match status" value="1"/>
</dbReference>
<dbReference type="PANTHER" id="PTHR43133">
    <property type="entry name" value="RNA POLYMERASE ECF-TYPE SIGMA FACTO"/>
    <property type="match status" value="1"/>
</dbReference>
<evidence type="ECO:0000256" key="5">
    <source>
        <dbReference type="SAM" id="Phobius"/>
    </source>
</evidence>
<keyword evidence="5" id="KW-0472">Membrane</keyword>
<keyword evidence="4" id="KW-0804">Transcription</keyword>
<dbReference type="InterPro" id="IPR039425">
    <property type="entry name" value="RNA_pol_sigma-70-like"/>
</dbReference>
<dbReference type="InterPro" id="IPR007627">
    <property type="entry name" value="RNA_pol_sigma70_r2"/>
</dbReference>
<dbReference type="InterPro" id="IPR013324">
    <property type="entry name" value="RNA_pol_sigma_r3/r4-like"/>
</dbReference>
<feature type="domain" description="RNA polymerase sigma-70 region 2" evidence="6">
    <location>
        <begin position="27"/>
        <end position="93"/>
    </location>
</feature>
<sequence>MPLYKTCSDQELSSFLAQEDGDAFAEIYNRYWALLFRHARRMTKDDDLAKDIVQDVFVSLWDKATEIQFNFSLSSYLYSTVRNRILNMYDKEKVRSNYLSSLTEFISHGENMTDHLLRERQLSARIEHEISLLPRKMRTIFEMSRKENMSYKVIAADLELSDNTVKKQISNAIKILRLKLGTLISLLSAILYLINF</sequence>
<dbReference type="RefSeq" id="WP_131610801.1">
    <property type="nucleotide sequence ID" value="NZ_SJSM01000015.1"/>
</dbReference>
<dbReference type="OrthoDB" id="659569at2"/>
<dbReference type="AlphaFoldDB" id="A0A4R0MW25"/>
<dbReference type="InterPro" id="IPR013249">
    <property type="entry name" value="RNA_pol_sigma70_r4_t2"/>
</dbReference>
<evidence type="ECO:0000256" key="1">
    <source>
        <dbReference type="ARBA" id="ARBA00010641"/>
    </source>
</evidence>
<keyword evidence="5" id="KW-0812">Transmembrane</keyword>
<dbReference type="NCBIfam" id="TIGR02937">
    <property type="entry name" value="sigma70-ECF"/>
    <property type="match status" value="1"/>
</dbReference>
<dbReference type="GO" id="GO:0016987">
    <property type="term" value="F:sigma factor activity"/>
    <property type="evidence" value="ECO:0007669"/>
    <property type="project" value="UniProtKB-KW"/>
</dbReference>
<dbReference type="GO" id="GO:0006352">
    <property type="term" value="P:DNA-templated transcription initiation"/>
    <property type="evidence" value="ECO:0007669"/>
    <property type="project" value="InterPro"/>
</dbReference>
<dbReference type="EMBL" id="SJSM01000015">
    <property type="protein sequence ID" value="TCC91063.1"/>
    <property type="molecule type" value="Genomic_DNA"/>
</dbReference>
<dbReference type="SUPFAM" id="SSF88659">
    <property type="entry name" value="Sigma3 and sigma4 domains of RNA polymerase sigma factors"/>
    <property type="match status" value="1"/>
</dbReference>
<keyword evidence="2" id="KW-0805">Transcription regulation</keyword>
<keyword evidence="5" id="KW-1133">Transmembrane helix</keyword>
<comment type="caution">
    <text evidence="8">The sequence shown here is derived from an EMBL/GenBank/DDBJ whole genome shotgun (WGS) entry which is preliminary data.</text>
</comment>
<dbReference type="InterPro" id="IPR036388">
    <property type="entry name" value="WH-like_DNA-bd_sf"/>
</dbReference>
<evidence type="ECO:0000256" key="3">
    <source>
        <dbReference type="ARBA" id="ARBA00023082"/>
    </source>
</evidence>
<feature type="transmembrane region" description="Helical" evidence="5">
    <location>
        <begin position="176"/>
        <end position="194"/>
    </location>
</feature>
<organism evidence="8 9">
    <name type="scientific">Pedobacter hiemivivus</name>
    <dbReference type="NCBI Taxonomy" id="2530454"/>
    <lineage>
        <taxon>Bacteria</taxon>
        <taxon>Pseudomonadati</taxon>
        <taxon>Bacteroidota</taxon>
        <taxon>Sphingobacteriia</taxon>
        <taxon>Sphingobacteriales</taxon>
        <taxon>Sphingobacteriaceae</taxon>
        <taxon>Pedobacter</taxon>
    </lineage>
</organism>
<evidence type="ECO:0000313" key="9">
    <source>
        <dbReference type="Proteomes" id="UP000291117"/>
    </source>
</evidence>
<comment type="similarity">
    <text evidence="1">Belongs to the sigma-70 factor family. ECF subfamily.</text>
</comment>
<feature type="domain" description="RNA polymerase sigma factor 70 region 4 type 2" evidence="7">
    <location>
        <begin position="125"/>
        <end position="174"/>
    </location>
</feature>
<dbReference type="SUPFAM" id="SSF88946">
    <property type="entry name" value="Sigma2 domain of RNA polymerase sigma factors"/>
    <property type="match status" value="1"/>
</dbReference>
<name>A0A4R0MW25_9SPHI</name>
<evidence type="ECO:0000256" key="2">
    <source>
        <dbReference type="ARBA" id="ARBA00023015"/>
    </source>
</evidence>
<evidence type="ECO:0000259" key="6">
    <source>
        <dbReference type="Pfam" id="PF04542"/>
    </source>
</evidence>
<gene>
    <name evidence="8" type="ORF">EZ444_19360</name>
</gene>
<dbReference type="Pfam" id="PF08281">
    <property type="entry name" value="Sigma70_r4_2"/>
    <property type="match status" value="1"/>
</dbReference>
<dbReference type="Gene3D" id="1.10.10.10">
    <property type="entry name" value="Winged helix-like DNA-binding domain superfamily/Winged helix DNA-binding domain"/>
    <property type="match status" value="1"/>
</dbReference>
<protein>
    <submittedName>
        <fullName evidence="8">RNA polymerase sigma-70 factor</fullName>
    </submittedName>
</protein>
<evidence type="ECO:0000256" key="4">
    <source>
        <dbReference type="ARBA" id="ARBA00023163"/>
    </source>
</evidence>